<dbReference type="SUPFAM" id="SSF51905">
    <property type="entry name" value="FAD/NAD(P)-binding domain"/>
    <property type="match status" value="1"/>
</dbReference>
<dbReference type="EMBL" id="UIDG01000241">
    <property type="protein sequence ID" value="SUS06713.1"/>
    <property type="molecule type" value="Genomic_DNA"/>
</dbReference>
<dbReference type="PANTHER" id="PTHR42784:SF1">
    <property type="entry name" value="PYRANOSE 2-OXIDASE"/>
    <property type="match status" value="1"/>
</dbReference>
<keyword evidence="3" id="KW-0285">Flavoprotein</keyword>
<evidence type="ECO:0000256" key="1">
    <source>
        <dbReference type="ARBA" id="ARBA00001974"/>
    </source>
</evidence>
<dbReference type="Pfam" id="PF13450">
    <property type="entry name" value="NAD_binding_8"/>
    <property type="match status" value="1"/>
</dbReference>
<evidence type="ECO:0000256" key="3">
    <source>
        <dbReference type="ARBA" id="ARBA00022630"/>
    </source>
</evidence>
<comment type="cofactor">
    <cofactor evidence="1">
        <name>FAD</name>
        <dbReference type="ChEBI" id="CHEBI:57692"/>
    </cofactor>
</comment>
<reference evidence="6" key="1">
    <citation type="submission" date="2018-07" db="EMBL/GenBank/DDBJ databases">
        <authorList>
            <person name="Quirk P.G."/>
            <person name="Krulwich T.A."/>
        </authorList>
    </citation>
    <scope>NUCLEOTIDE SEQUENCE</scope>
</reference>
<dbReference type="PANTHER" id="PTHR42784">
    <property type="entry name" value="PYRANOSE 2-OXIDASE"/>
    <property type="match status" value="1"/>
</dbReference>
<keyword evidence="5" id="KW-0560">Oxidoreductase</keyword>
<evidence type="ECO:0000313" key="6">
    <source>
        <dbReference type="EMBL" id="SUS06713.1"/>
    </source>
</evidence>
<accession>A0A380TG90</accession>
<dbReference type="GO" id="GO:0016491">
    <property type="term" value="F:oxidoreductase activity"/>
    <property type="evidence" value="ECO:0007669"/>
    <property type="project" value="UniProtKB-KW"/>
</dbReference>
<name>A0A380TG90_9ZZZZ</name>
<dbReference type="Gene3D" id="3.50.50.60">
    <property type="entry name" value="FAD/NAD(P)-binding domain"/>
    <property type="match status" value="1"/>
</dbReference>
<keyword evidence="4" id="KW-0274">FAD</keyword>
<evidence type="ECO:0000256" key="5">
    <source>
        <dbReference type="ARBA" id="ARBA00023002"/>
    </source>
</evidence>
<sequence length="341" mass="36389">MLLHVCTLGTFGNDICWGYFIMPVNNLPLLNADPQARVAVQRTTLALDVLGRFICNTLDEAINPDREAQPPFDLTANFDAIVIGSGMFGAYCAAQLYRNGDKVLVLDAGPYLINTHYQNLPDGIGLGTGGTLDGRPGPNPDADQTVDQVWGLPWRGNQVFARQAFCIGGKSLFWGGWAPRLTDDVLDDPLPGGVGWPKAAADYLKTFYDGTDLQTGVRELVPQTGGGLPTPQVGTDLFNDPVNNLLTQKLGPRLNALVGPIPIRPGGASPRLPRSIAQSIASTRRRSPFRLTRRCRAYSASTSSPASVCWSKPCAMMSGAPATPISAAACLSCRTSASARC</sequence>
<protein>
    <submittedName>
        <fullName evidence="6">Uncharacterized protein</fullName>
    </submittedName>
</protein>
<dbReference type="InterPro" id="IPR036188">
    <property type="entry name" value="FAD/NAD-bd_sf"/>
</dbReference>
<evidence type="ECO:0000256" key="4">
    <source>
        <dbReference type="ARBA" id="ARBA00022827"/>
    </source>
</evidence>
<dbReference type="AlphaFoldDB" id="A0A380TG90"/>
<organism evidence="6">
    <name type="scientific">metagenome</name>
    <dbReference type="NCBI Taxonomy" id="256318"/>
    <lineage>
        <taxon>unclassified sequences</taxon>
        <taxon>metagenomes</taxon>
    </lineage>
</organism>
<gene>
    <name evidence="6" type="ORF">DF3PB_3150005</name>
</gene>
<evidence type="ECO:0000256" key="2">
    <source>
        <dbReference type="ARBA" id="ARBA00010790"/>
    </source>
</evidence>
<dbReference type="InterPro" id="IPR051473">
    <property type="entry name" value="P2Ox-like"/>
</dbReference>
<comment type="similarity">
    <text evidence="2">Belongs to the GMC oxidoreductase family.</text>
</comment>
<proteinExistence type="inferred from homology"/>